<protein>
    <recommendedName>
        <fullName evidence="11">Mismatch repair endonuclease PMS2</fullName>
    </recommendedName>
    <alternativeName>
        <fullName evidence="13">DNA mismatch repair protein PMS2</fullName>
    </alternativeName>
    <alternativeName>
        <fullName evidence="12">PMS1 protein homolog 2</fullName>
    </alternativeName>
</protein>
<evidence type="ECO:0000313" key="18">
    <source>
        <dbReference type="Proteomes" id="UP001159428"/>
    </source>
</evidence>
<keyword evidence="3" id="KW-0540">Nuclease</keyword>
<organism evidence="17 18">
    <name type="scientific">Pocillopora meandrina</name>
    <dbReference type="NCBI Taxonomy" id="46732"/>
    <lineage>
        <taxon>Eukaryota</taxon>
        <taxon>Metazoa</taxon>
        <taxon>Cnidaria</taxon>
        <taxon>Anthozoa</taxon>
        <taxon>Hexacorallia</taxon>
        <taxon>Scleractinia</taxon>
        <taxon>Astrocoeniina</taxon>
        <taxon>Pocilloporidae</taxon>
        <taxon>Pocillopora</taxon>
    </lineage>
</organism>
<dbReference type="InterPro" id="IPR002099">
    <property type="entry name" value="MutL/Mlh/PMS"/>
</dbReference>
<dbReference type="SUPFAM" id="SSF55874">
    <property type="entry name" value="ATPase domain of HSP90 chaperone/DNA topoisomerase II/histidine kinase"/>
    <property type="match status" value="1"/>
</dbReference>
<dbReference type="FunFam" id="3.30.1540.20:FF:000019">
    <property type="entry name" value="PMS1 homolog 2, mismatch repair system component"/>
    <property type="match status" value="1"/>
</dbReference>
<evidence type="ECO:0000313" key="17">
    <source>
        <dbReference type="EMBL" id="CAH3041330.1"/>
    </source>
</evidence>
<comment type="similarity">
    <text evidence="2">Belongs to the DNA mismatch repair MutL/HexB family.</text>
</comment>
<feature type="domain" description="DNA mismatch repair protein S5" evidence="16">
    <location>
        <begin position="222"/>
        <end position="361"/>
    </location>
</feature>
<keyword evidence="4" id="KW-0547">Nucleotide-binding</keyword>
<dbReference type="SMART" id="SM01340">
    <property type="entry name" value="DNA_mis_repair"/>
    <property type="match status" value="1"/>
</dbReference>
<dbReference type="SUPFAM" id="SSF118116">
    <property type="entry name" value="DNA mismatch repair protein MutL"/>
    <property type="match status" value="1"/>
</dbReference>
<evidence type="ECO:0000256" key="7">
    <source>
        <dbReference type="ARBA" id="ARBA00022801"/>
    </source>
</evidence>
<feature type="domain" description="MutL C-terminal dimerisation" evidence="15">
    <location>
        <begin position="707"/>
        <end position="851"/>
    </location>
</feature>
<keyword evidence="18" id="KW-1185">Reference proteome</keyword>
<dbReference type="GO" id="GO:0032389">
    <property type="term" value="C:MutLalpha complex"/>
    <property type="evidence" value="ECO:0007669"/>
    <property type="project" value="TreeGrafter"/>
</dbReference>
<proteinExistence type="inferred from homology"/>
<dbReference type="GO" id="GO:0005524">
    <property type="term" value="F:ATP binding"/>
    <property type="evidence" value="ECO:0007669"/>
    <property type="project" value="UniProtKB-KW"/>
</dbReference>
<dbReference type="GO" id="GO:0006298">
    <property type="term" value="P:mismatch repair"/>
    <property type="evidence" value="ECO:0007669"/>
    <property type="project" value="InterPro"/>
</dbReference>
<evidence type="ECO:0000256" key="8">
    <source>
        <dbReference type="ARBA" id="ARBA00022840"/>
    </source>
</evidence>
<feature type="compositionally biased region" description="Polar residues" evidence="14">
    <location>
        <begin position="577"/>
        <end position="608"/>
    </location>
</feature>
<evidence type="ECO:0000256" key="6">
    <source>
        <dbReference type="ARBA" id="ARBA00022763"/>
    </source>
</evidence>
<sequence>MAAISSSPVVQAIDQKSIHQICSGQVVLSIATAMKELVENSLDAGATNIEIKLRNHGADVLEVIDNGCGVEPHNFEALTLKHHTSKLKDFSDLASVETFGFRGEALSSLCALSKLIIVTHHSSQTVATRLEYDHNGKLLSKNPCARAVGTTVSLENLFSTLPVRHREFLRNIKREFSKLAHVLQGYCLVSTGVRIMCSNQVEKGKKTTIVSTNGSDQVKDNITCVFGPKQVQTIMAFEQSAPNEEDCNEIGLDAAKTDLQNNPFHITGYISKPDHGMGRSSADRQFLYINKRPCELSKVLRVINEVYHTYNRHQYPFVMLDITLARDGVDVNVTPDKRQVFVQEEKVLLATMKSSLKRMFDPCTASFDVNQKPLMQITLAESFSAKEANNVTFPNNEQLRNQKGTGSTVNKDAKVSQSVEPMLISRPGVSEERMRFPSLSSFKRKFSAVDGYVRNKSKEPCSKQARLTSMFSRVGGLSNRSHNVGLRSDRKHTTVINGHGDDEELREDGRSKEHVIEVQDELDTKNFVKEKYVLDYSNEDCTVQRESDSVLRVSEVRDTPCGATVSDDNSVEESSSRCPASSQSFSFVNESGENSQNDPEPVNENQCSYKNVDGRDYAMKSLLVTPKRPNASSTKQVASGSFRDRKESTVNFSMDNLITNVKKPQREKTRAVEARLFRAKIAPESNSSAESELRKNISKDMFKRMEILGQFNLGFIVAKLDNDLFIIDQHASDEKYNFEDQQRNTTIRSQRLIVPQKLELTAANEAILMDNVDIFRKNGFEFEIDVNAEAMRKVKLVTLPMSKNWTFGVEDIEELIFMLSDSPGIMCRPSRVRKMFASRACRMSIMVGTALDQAQMKKIVCHMGEIQHPWNCPHGRPTMRHLVNLGMLPSSDCH</sequence>
<dbReference type="SUPFAM" id="SSF54211">
    <property type="entry name" value="Ribosomal protein S5 domain 2-like"/>
    <property type="match status" value="1"/>
</dbReference>
<evidence type="ECO:0000256" key="11">
    <source>
        <dbReference type="ARBA" id="ARBA00072579"/>
    </source>
</evidence>
<dbReference type="InterPro" id="IPR037198">
    <property type="entry name" value="MutL_C_sf"/>
</dbReference>
<dbReference type="Pfam" id="PF08676">
    <property type="entry name" value="MutL_C"/>
    <property type="match status" value="1"/>
</dbReference>
<dbReference type="InterPro" id="IPR020568">
    <property type="entry name" value="Ribosomal_Su5_D2-typ_SF"/>
</dbReference>
<dbReference type="Gene3D" id="3.30.1540.20">
    <property type="entry name" value="MutL, C-terminal domain, dimerisation subdomain"/>
    <property type="match status" value="1"/>
</dbReference>
<dbReference type="EMBL" id="CALNXJ010000006">
    <property type="protein sequence ID" value="CAH3041330.1"/>
    <property type="molecule type" value="Genomic_DNA"/>
</dbReference>
<evidence type="ECO:0000256" key="3">
    <source>
        <dbReference type="ARBA" id="ARBA00022722"/>
    </source>
</evidence>
<dbReference type="GO" id="GO:0016887">
    <property type="term" value="F:ATP hydrolysis activity"/>
    <property type="evidence" value="ECO:0007669"/>
    <property type="project" value="InterPro"/>
</dbReference>
<dbReference type="PANTHER" id="PTHR10073">
    <property type="entry name" value="DNA MISMATCH REPAIR PROTEIN MLH, PMS, MUTL"/>
    <property type="match status" value="1"/>
</dbReference>
<dbReference type="InterPro" id="IPR014762">
    <property type="entry name" value="DNA_mismatch_repair_CS"/>
</dbReference>
<evidence type="ECO:0000256" key="4">
    <source>
        <dbReference type="ARBA" id="ARBA00022741"/>
    </source>
</evidence>
<evidence type="ECO:0000256" key="2">
    <source>
        <dbReference type="ARBA" id="ARBA00006082"/>
    </source>
</evidence>
<evidence type="ECO:0000256" key="13">
    <source>
        <dbReference type="ARBA" id="ARBA00083250"/>
    </source>
</evidence>
<dbReference type="SMART" id="SM00853">
    <property type="entry name" value="MutL_C"/>
    <property type="match status" value="1"/>
</dbReference>
<dbReference type="Proteomes" id="UP001159428">
    <property type="component" value="Unassembled WGS sequence"/>
</dbReference>
<keyword evidence="9" id="KW-0539">Nucleus</keyword>
<keyword evidence="6" id="KW-0227">DNA damage</keyword>
<dbReference type="InterPro" id="IPR014721">
    <property type="entry name" value="Ribsml_uS5_D2-typ_fold_subgr"/>
</dbReference>
<dbReference type="InterPro" id="IPR042121">
    <property type="entry name" value="MutL_C_regsub"/>
</dbReference>
<dbReference type="Gene3D" id="3.30.230.10">
    <property type="match status" value="1"/>
</dbReference>
<comment type="subcellular location">
    <subcellularLocation>
        <location evidence="1">Nucleus</location>
    </subcellularLocation>
</comment>
<dbReference type="PANTHER" id="PTHR10073:SF52">
    <property type="entry name" value="MISMATCH REPAIR ENDONUCLEASE PMS2"/>
    <property type="match status" value="1"/>
</dbReference>
<dbReference type="GO" id="GO:0030983">
    <property type="term" value="F:mismatched DNA binding"/>
    <property type="evidence" value="ECO:0007669"/>
    <property type="project" value="InterPro"/>
</dbReference>
<dbReference type="PROSITE" id="PS00058">
    <property type="entry name" value="DNA_MISMATCH_REPAIR_1"/>
    <property type="match status" value="1"/>
</dbReference>
<dbReference type="FunFam" id="3.30.230.10:FF:000032">
    <property type="entry name" value="mismatch repair endonuclease PMS2 isoform X2"/>
    <property type="match status" value="1"/>
</dbReference>
<evidence type="ECO:0000259" key="15">
    <source>
        <dbReference type="SMART" id="SM00853"/>
    </source>
</evidence>
<dbReference type="InterPro" id="IPR013507">
    <property type="entry name" value="DNA_mismatch_S5_2-like"/>
</dbReference>
<comment type="catalytic activity">
    <reaction evidence="10">
        <text>ATP + H2O = ADP + phosphate + H(+)</text>
        <dbReference type="Rhea" id="RHEA:13065"/>
        <dbReference type="ChEBI" id="CHEBI:15377"/>
        <dbReference type="ChEBI" id="CHEBI:15378"/>
        <dbReference type="ChEBI" id="CHEBI:30616"/>
        <dbReference type="ChEBI" id="CHEBI:43474"/>
        <dbReference type="ChEBI" id="CHEBI:456216"/>
    </reaction>
    <physiologicalReaction direction="left-to-right" evidence="10">
        <dbReference type="Rhea" id="RHEA:13066"/>
    </physiologicalReaction>
</comment>
<keyword evidence="8" id="KW-0067">ATP-binding</keyword>
<dbReference type="CDD" id="cd03484">
    <property type="entry name" value="MutL_Trans_hPMS_2_like"/>
    <property type="match status" value="1"/>
</dbReference>
<dbReference type="Gene3D" id="3.30.1370.100">
    <property type="entry name" value="MutL, C-terminal domain, regulatory subdomain"/>
    <property type="match status" value="1"/>
</dbReference>
<feature type="region of interest" description="Disordered" evidence="14">
    <location>
        <begin position="397"/>
        <end position="416"/>
    </location>
</feature>
<evidence type="ECO:0000256" key="5">
    <source>
        <dbReference type="ARBA" id="ARBA00022759"/>
    </source>
</evidence>
<dbReference type="AlphaFoldDB" id="A0AAU9VWQ4"/>
<dbReference type="FunFam" id="3.30.1370.100:FF:000001">
    <property type="entry name" value="Mismatch repair endonuclease pms1, putative"/>
    <property type="match status" value="1"/>
</dbReference>
<accession>A0AAU9VWQ4</accession>
<dbReference type="Pfam" id="PF01119">
    <property type="entry name" value="DNA_mis_repair"/>
    <property type="match status" value="1"/>
</dbReference>
<evidence type="ECO:0000256" key="1">
    <source>
        <dbReference type="ARBA" id="ARBA00004123"/>
    </source>
</evidence>
<evidence type="ECO:0000259" key="16">
    <source>
        <dbReference type="SMART" id="SM01340"/>
    </source>
</evidence>
<dbReference type="Pfam" id="PF13589">
    <property type="entry name" value="HATPase_c_3"/>
    <property type="match status" value="1"/>
</dbReference>
<evidence type="ECO:0000256" key="12">
    <source>
        <dbReference type="ARBA" id="ARBA00077255"/>
    </source>
</evidence>
<comment type="caution">
    <text evidence="17">The sequence shown here is derived from an EMBL/GenBank/DDBJ whole genome shotgun (WGS) entry which is preliminary data.</text>
</comment>
<dbReference type="CDD" id="cd16926">
    <property type="entry name" value="HATPase_MutL-MLH-PMS-like"/>
    <property type="match status" value="1"/>
</dbReference>
<dbReference type="NCBIfam" id="TIGR00585">
    <property type="entry name" value="mutl"/>
    <property type="match status" value="1"/>
</dbReference>
<keyword evidence="5" id="KW-0255">Endonuclease</keyword>
<dbReference type="GO" id="GO:0004519">
    <property type="term" value="F:endonuclease activity"/>
    <property type="evidence" value="ECO:0007669"/>
    <property type="project" value="UniProtKB-KW"/>
</dbReference>
<evidence type="ECO:0000256" key="9">
    <source>
        <dbReference type="ARBA" id="ARBA00023242"/>
    </source>
</evidence>
<dbReference type="InterPro" id="IPR038973">
    <property type="entry name" value="MutL/Mlh/Pms-like"/>
</dbReference>
<name>A0AAU9VWQ4_9CNID</name>
<dbReference type="Gene3D" id="3.30.565.10">
    <property type="entry name" value="Histidine kinase-like ATPase, C-terminal domain"/>
    <property type="match status" value="1"/>
</dbReference>
<feature type="region of interest" description="Disordered" evidence="14">
    <location>
        <begin position="560"/>
        <end position="608"/>
    </location>
</feature>
<dbReference type="FunFam" id="3.30.565.10:FF:000014">
    <property type="entry name" value="Mismatch repair endonuclease pms1, putative"/>
    <property type="match status" value="1"/>
</dbReference>
<dbReference type="InterPro" id="IPR036890">
    <property type="entry name" value="HATPase_C_sf"/>
</dbReference>
<dbReference type="GO" id="GO:0140664">
    <property type="term" value="F:ATP-dependent DNA damage sensor activity"/>
    <property type="evidence" value="ECO:0007669"/>
    <property type="project" value="InterPro"/>
</dbReference>
<keyword evidence="7" id="KW-0378">Hydrolase</keyword>
<gene>
    <name evidence="17" type="ORF">PMEA_00029161</name>
</gene>
<reference evidence="17 18" key="1">
    <citation type="submission" date="2022-05" db="EMBL/GenBank/DDBJ databases">
        <authorList>
            <consortium name="Genoscope - CEA"/>
            <person name="William W."/>
        </authorList>
    </citation>
    <scope>NUCLEOTIDE SEQUENCE [LARGE SCALE GENOMIC DNA]</scope>
</reference>
<dbReference type="InterPro" id="IPR042120">
    <property type="entry name" value="MutL_C_dimsub"/>
</dbReference>
<dbReference type="InterPro" id="IPR014790">
    <property type="entry name" value="MutL_C"/>
</dbReference>
<evidence type="ECO:0000256" key="10">
    <source>
        <dbReference type="ARBA" id="ARBA00048778"/>
    </source>
</evidence>
<evidence type="ECO:0000256" key="14">
    <source>
        <dbReference type="SAM" id="MobiDB-lite"/>
    </source>
</evidence>